<dbReference type="Gene3D" id="1.10.240.10">
    <property type="entry name" value="Tyrosyl-Transfer RNA Synthetase"/>
    <property type="match status" value="1"/>
</dbReference>
<dbReference type="PROSITE" id="PS50889">
    <property type="entry name" value="S4"/>
    <property type="match status" value="1"/>
</dbReference>
<name>A0A645HUR1_9ZZZZ</name>
<dbReference type="InterPro" id="IPR036986">
    <property type="entry name" value="S4_RNA-bd_sf"/>
</dbReference>
<dbReference type="SUPFAM" id="SSF55174">
    <property type="entry name" value="Alpha-L RNA-binding motif"/>
    <property type="match status" value="1"/>
</dbReference>
<dbReference type="PANTHER" id="PTHR11766:SF0">
    <property type="entry name" value="TYROSINE--TRNA LIGASE, MITOCHONDRIAL"/>
    <property type="match status" value="1"/>
</dbReference>
<comment type="caution">
    <text evidence="2">The sequence shown here is derived from an EMBL/GenBank/DDBJ whole genome shotgun (WGS) entry which is preliminary data.</text>
</comment>
<dbReference type="CDD" id="cd00165">
    <property type="entry name" value="S4"/>
    <property type="match status" value="1"/>
</dbReference>
<gene>
    <name evidence="2" type="primary">tyrS_51</name>
    <name evidence="2" type="ORF">SDC9_190264</name>
</gene>
<accession>A0A645HUR1</accession>
<dbReference type="Pfam" id="PF22421">
    <property type="entry name" value="SYY_C-terminal"/>
    <property type="match status" value="1"/>
</dbReference>
<dbReference type="GO" id="GO:0004831">
    <property type="term" value="F:tyrosine-tRNA ligase activity"/>
    <property type="evidence" value="ECO:0007669"/>
    <property type="project" value="UniProtKB-EC"/>
</dbReference>
<proteinExistence type="predicted"/>
<dbReference type="EC" id="6.1.1.1" evidence="2"/>
<evidence type="ECO:0000313" key="2">
    <source>
        <dbReference type="EMBL" id="MPN42707.1"/>
    </source>
</evidence>
<dbReference type="InterPro" id="IPR024088">
    <property type="entry name" value="Tyr-tRNA-ligase_bac-type"/>
</dbReference>
<dbReference type="PANTHER" id="PTHR11766">
    <property type="entry name" value="TYROSYL-TRNA SYNTHETASE"/>
    <property type="match status" value="1"/>
</dbReference>
<feature type="domain" description="Tyrosine--tRNA ligase SYY-like C-terminal" evidence="1">
    <location>
        <begin position="48"/>
        <end position="123"/>
    </location>
</feature>
<dbReference type="GO" id="GO:0043039">
    <property type="term" value="P:tRNA aminoacylation"/>
    <property type="evidence" value="ECO:0007669"/>
    <property type="project" value="TreeGrafter"/>
</dbReference>
<dbReference type="EMBL" id="VSSQ01100631">
    <property type="protein sequence ID" value="MPN42707.1"/>
    <property type="molecule type" value="Genomic_DNA"/>
</dbReference>
<organism evidence="2">
    <name type="scientific">bioreactor metagenome</name>
    <dbReference type="NCBI Taxonomy" id="1076179"/>
    <lineage>
        <taxon>unclassified sequences</taxon>
        <taxon>metagenomes</taxon>
        <taxon>ecological metagenomes</taxon>
    </lineage>
</organism>
<reference evidence="2" key="1">
    <citation type="submission" date="2019-08" db="EMBL/GenBank/DDBJ databases">
        <authorList>
            <person name="Kucharzyk K."/>
            <person name="Murdoch R.W."/>
            <person name="Higgins S."/>
            <person name="Loffler F."/>
        </authorList>
    </citation>
    <scope>NUCLEOTIDE SEQUENCE</scope>
</reference>
<protein>
    <submittedName>
        <fullName evidence="2">Tyrosine--tRNA ligase</fullName>
        <ecNumber evidence="2">6.1.1.1</ecNumber>
    </submittedName>
</protein>
<dbReference type="AlphaFoldDB" id="A0A645HUR1"/>
<dbReference type="GO" id="GO:0003723">
    <property type="term" value="F:RNA binding"/>
    <property type="evidence" value="ECO:0007669"/>
    <property type="project" value="InterPro"/>
</dbReference>
<sequence length="129" mass="13919">MENWEGAQLNRAKEILAFELTKMVHSEEDAQKALDAARALFVSGADSEHMPSTEIALTDGAISIVELLKVTGLAPSNGEARRLIQQGGILVDDEKVTDFAAVISAAAFEKGYIVIKKGKKVFHKAVLKP</sequence>
<dbReference type="InterPro" id="IPR054608">
    <property type="entry name" value="SYY-like_C"/>
</dbReference>
<dbReference type="Gene3D" id="3.10.290.10">
    <property type="entry name" value="RNA-binding S4 domain"/>
    <property type="match status" value="1"/>
</dbReference>
<evidence type="ECO:0000259" key="1">
    <source>
        <dbReference type="Pfam" id="PF22421"/>
    </source>
</evidence>
<dbReference type="GO" id="GO:0005829">
    <property type="term" value="C:cytosol"/>
    <property type="evidence" value="ECO:0007669"/>
    <property type="project" value="TreeGrafter"/>
</dbReference>
<keyword evidence="2" id="KW-0436">Ligase</keyword>